<gene>
    <name evidence="7" type="ORF">GCM10011415_14920</name>
</gene>
<feature type="transmembrane region" description="Helical" evidence="5">
    <location>
        <begin position="194"/>
        <end position="213"/>
    </location>
</feature>
<keyword evidence="2 5" id="KW-0812">Transmembrane</keyword>
<feature type="transmembrane region" description="Helical" evidence="5">
    <location>
        <begin position="328"/>
        <end position="347"/>
    </location>
</feature>
<feature type="transmembrane region" description="Helical" evidence="5">
    <location>
        <begin position="130"/>
        <end position="151"/>
    </location>
</feature>
<dbReference type="EMBL" id="BMJV01000002">
    <property type="protein sequence ID" value="GGG68702.1"/>
    <property type="molecule type" value="Genomic_DNA"/>
</dbReference>
<keyword evidence="4 5" id="KW-0472">Membrane</keyword>
<feature type="transmembrane region" description="Helical" evidence="5">
    <location>
        <begin position="353"/>
        <end position="374"/>
    </location>
</feature>
<evidence type="ECO:0000313" key="7">
    <source>
        <dbReference type="EMBL" id="GGG68702.1"/>
    </source>
</evidence>
<feature type="transmembrane region" description="Helical" evidence="5">
    <location>
        <begin position="233"/>
        <end position="251"/>
    </location>
</feature>
<evidence type="ECO:0000256" key="1">
    <source>
        <dbReference type="ARBA" id="ARBA00004141"/>
    </source>
</evidence>
<sequence>MPKLIPVSLLALGLFMVTFAVNLQAPLYDAYAAQSDVGATAVTVAFAAYVGGLMPTLLLLGGLSDRIGRRVPIALALILGAVATALLVQAPSWTSLVVARFLLGIGTGLATTAGTAYMTEILGSDRAKNAALIVTSATSLGFGGGALATGISLGVQGPTLLPASYIGLFVAAPVLAAIALGLPRIDKPRPVSLLRLPVFPSGTWMFGAAMALAWSTTGMTIAVIPLELAANDLGGWTGLVIFLAIFVGFLCQPIARRMTNDRALALGFVLIPLGFLVLLAGAWLKVLAFVLVGTCITSAASYGFTYLASLAEVSSRAPDDRARATAGLFVYAYFGFSLPVIASGALADMVGLLSAMVAFAAVQIMVTATIVLTWKRGTVPPLAAFDAR</sequence>
<keyword evidence="3 5" id="KW-1133">Transmembrane helix</keyword>
<evidence type="ECO:0000313" key="8">
    <source>
        <dbReference type="Proteomes" id="UP000617145"/>
    </source>
</evidence>
<dbReference type="Pfam" id="PF07690">
    <property type="entry name" value="MFS_1"/>
    <property type="match status" value="1"/>
</dbReference>
<keyword evidence="8" id="KW-1185">Reference proteome</keyword>
<dbReference type="PROSITE" id="PS00216">
    <property type="entry name" value="SUGAR_TRANSPORT_1"/>
    <property type="match status" value="1"/>
</dbReference>
<dbReference type="GO" id="GO:0005886">
    <property type="term" value="C:plasma membrane"/>
    <property type="evidence" value="ECO:0007669"/>
    <property type="project" value="TreeGrafter"/>
</dbReference>
<dbReference type="AlphaFoldDB" id="A0A8J2ZIH3"/>
<reference evidence="7" key="1">
    <citation type="journal article" date="2014" name="Int. J. Syst. Evol. Microbiol.">
        <title>Complete genome sequence of Corynebacterium casei LMG S-19264T (=DSM 44701T), isolated from a smear-ripened cheese.</title>
        <authorList>
            <consortium name="US DOE Joint Genome Institute (JGI-PGF)"/>
            <person name="Walter F."/>
            <person name="Albersmeier A."/>
            <person name="Kalinowski J."/>
            <person name="Ruckert C."/>
        </authorList>
    </citation>
    <scope>NUCLEOTIDE SEQUENCE</scope>
    <source>
        <strain evidence="7">CGMCC 1.15762</strain>
    </source>
</reference>
<feature type="transmembrane region" description="Helical" evidence="5">
    <location>
        <begin position="39"/>
        <end position="61"/>
    </location>
</feature>
<feature type="transmembrane region" description="Helical" evidence="5">
    <location>
        <begin position="263"/>
        <end position="280"/>
    </location>
</feature>
<evidence type="ECO:0000256" key="4">
    <source>
        <dbReference type="ARBA" id="ARBA00023136"/>
    </source>
</evidence>
<accession>A0A8J2ZIH3</accession>
<comment type="subcellular location">
    <subcellularLocation>
        <location evidence="1">Membrane</location>
        <topology evidence="1">Multi-pass membrane protein</topology>
    </subcellularLocation>
</comment>
<feature type="transmembrane region" description="Helical" evidence="5">
    <location>
        <begin position="97"/>
        <end position="118"/>
    </location>
</feature>
<feature type="transmembrane region" description="Helical" evidence="5">
    <location>
        <begin position="163"/>
        <end position="182"/>
    </location>
</feature>
<proteinExistence type="predicted"/>
<evidence type="ECO:0000259" key="6">
    <source>
        <dbReference type="PROSITE" id="PS50850"/>
    </source>
</evidence>
<dbReference type="SUPFAM" id="SSF103473">
    <property type="entry name" value="MFS general substrate transporter"/>
    <property type="match status" value="1"/>
</dbReference>
<feature type="transmembrane region" description="Helical" evidence="5">
    <location>
        <begin position="73"/>
        <end position="91"/>
    </location>
</feature>
<dbReference type="PANTHER" id="PTHR23521">
    <property type="entry name" value="TRANSPORTER MFS SUPERFAMILY"/>
    <property type="match status" value="1"/>
</dbReference>
<dbReference type="PROSITE" id="PS50850">
    <property type="entry name" value="MFS"/>
    <property type="match status" value="1"/>
</dbReference>
<feature type="domain" description="Major facilitator superfamily (MFS) profile" evidence="6">
    <location>
        <begin position="6"/>
        <end position="388"/>
    </location>
</feature>
<dbReference type="InterPro" id="IPR020846">
    <property type="entry name" value="MFS_dom"/>
</dbReference>
<dbReference type="Gene3D" id="1.20.1250.20">
    <property type="entry name" value="MFS general substrate transporter like domains"/>
    <property type="match status" value="1"/>
</dbReference>
<reference evidence="7" key="2">
    <citation type="submission" date="2020-09" db="EMBL/GenBank/DDBJ databases">
        <authorList>
            <person name="Sun Q."/>
            <person name="Zhou Y."/>
        </authorList>
    </citation>
    <scope>NUCLEOTIDE SEQUENCE</scope>
    <source>
        <strain evidence="7">CGMCC 1.15762</strain>
    </source>
</reference>
<comment type="caution">
    <text evidence="7">The sequence shown here is derived from an EMBL/GenBank/DDBJ whole genome shotgun (WGS) entry which is preliminary data.</text>
</comment>
<evidence type="ECO:0000256" key="3">
    <source>
        <dbReference type="ARBA" id="ARBA00022989"/>
    </source>
</evidence>
<dbReference type="Proteomes" id="UP000617145">
    <property type="component" value="Unassembled WGS sequence"/>
</dbReference>
<dbReference type="RefSeq" id="WP_188789582.1">
    <property type="nucleotide sequence ID" value="NZ_BMJV01000002.1"/>
</dbReference>
<dbReference type="InterPro" id="IPR011701">
    <property type="entry name" value="MFS"/>
</dbReference>
<dbReference type="GO" id="GO:0022857">
    <property type="term" value="F:transmembrane transporter activity"/>
    <property type="evidence" value="ECO:0007669"/>
    <property type="project" value="InterPro"/>
</dbReference>
<dbReference type="InterPro" id="IPR005829">
    <property type="entry name" value="Sugar_transporter_CS"/>
</dbReference>
<protein>
    <submittedName>
        <fullName evidence="7">MFS transporter</fullName>
    </submittedName>
</protein>
<dbReference type="PANTHER" id="PTHR23521:SF3">
    <property type="entry name" value="MFS TRANSPORTER"/>
    <property type="match status" value="1"/>
</dbReference>
<feature type="transmembrane region" description="Helical" evidence="5">
    <location>
        <begin position="286"/>
        <end position="307"/>
    </location>
</feature>
<organism evidence="7 8">
    <name type="scientific">Salipiger pallidus</name>
    <dbReference type="NCBI Taxonomy" id="1775170"/>
    <lineage>
        <taxon>Bacteria</taxon>
        <taxon>Pseudomonadati</taxon>
        <taxon>Pseudomonadota</taxon>
        <taxon>Alphaproteobacteria</taxon>
        <taxon>Rhodobacterales</taxon>
        <taxon>Roseobacteraceae</taxon>
        <taxon>Salipiger</taxon>
    </lineage>
</organism>
<evidence type="ECO:0000256" key="5">
    <source>
        <dbReference type="SAM" id="Phobius"/>
    </source>
</evidence>
<evidence type="ECO:0000256" key="2">
    <source>
        <dbReference type="ARBA" id="ARBA00022692"/>
    </source>
</evidence>
<dbReference type="InterPro" id="IPR036259">
    <property type="entry name" value="MFS_trans_sf"/>
</dbReference>
<name>A0A8J2ZIH3_9RHOB</name>